<feature type="DNA-binding region" description="H-T-H motif" evidence="5">
    <location>
        <begin position="20"/>
        <end position="39"/>
    </location>
</feature>
<reference evidence="8 9" key="1">
    <citation type="submission" date="2019-08" db="EMBL/GenBank/DDBJ databases">
        <title>Amphibian skin-associated Pigmentiphaga: genome sequence and occurrence across geography and hosts.</title>
        <authorList>
            <person name="Bletz M.C."/>
            <person name="Bunk B."/>
            <person name="Sproeer C."/>
            <person name="Biwer P."/>
            <person name="Reiter S."/>
            <person name="Rabemananjara F.C.E."/>
            <person name="Schulz S."/>
            <person name="Overmann J."/>
            <person name="Vences M."/>
        </authorList>
    </citation>
    <scope>NUCLEOTIDE SEQUENCE [LARGE SCALE GENOMIC DNA]</scope>
    <source>
        <strain evidence="8 9">Mada1488</strain>
    </source>
</reference>
<dbReference type="InterPro" id="IPR023772">
    <property type="entry name" value="DNA-bd_HTH_TetR-type_CS"/>
</dbReference>
<dbReference type="OrthoDB" id="3217159at2"/>
<dbReference type="InterPro" id="IPR001647">
    <property type="entry name" value="HTH_TetR"/>
</dbReference>
<keyword evidence="1" id="KW-0678">Repressor</keyword>
<proteinExistence type="predicted"/>
<organism evidence="8 9">
    <name type="scientific">Pigmentiphaga aceris</name>
    <dbReference type="NCBI Taxonomy" id="1940612"/>
    <lineage>
        <taxon>Bacteria</taxon>
        <taxon>Pseudomonadati</taxon>
        <taxon>Pseudomonadota</taxon>
        <taxon>Betaproteobacteria</taxon>
        <taxon>Burkholderiales</taxon>
        <taxon>Alcaligenaceae</taxon>
        <taxon>Pigmentiphaga</taxon>
    </lineage>
</organism>
<dbReference type="Proteomes" id="UP000325161">
    <property type="component" value="Chromosome"/>
</dbReference>
<sequence>MRKALLTTAMEMMARGITPSIAELAEAAGVSRATAYRYFATQGELISAIVGESLGPMLEWQSDASTAAERVDALFCATYPRLEAYEVPLRAAIQVSLQQIAHQRAGVPATERPFVRGYRVQRLRSAAQPLRDQLDEAQFDRVVQALSLLYGTEVFLVLKDIWRLELDEILDVVRWTAGAILQRAEREKPVTAPSATSQLTVDPAPRRARKTVPVRKAAGIGVAAKKVEKLAKEAAKVATRSAAATHEADTASSMAQSDKIARRKTPASVDNATSGTAGRALSAEPRAARPPTQTSRRKPGR</sequence>
<dbReference type="PROSITE" id="PS50977">
    <property type="entry name" value="HTH_TETR_2"/>
    <property type="match status" value="1"/>
</dbReference>
<keyword evidence="2" id="KW-0805">Transcription regulation</keyword>
<dbReference type="EMBL" id="CP043046">
    <property type="protein sequence ID" value="QEI09094.1"/>
    <property type="molecule type" value="Genomic_DNA"/>
</dbReference>
<dbReference type="InterPro" id="IPR009057">
    <property type="entry name" value="Homeodomain-like_sf"/>
</dbReference>
<dbReference type="KEGG" id="pacr:FXN63_03475"/>
<evidence type="ECO:0000313" key="8">
    <source>
        <dbReference type="EMBL" id="QEI09094.1"/>
    </source>
</evidence>
<evidence type="ECO:0000256" key="2">
    <source>
        <dbReference type="ARBA" id="ARBA00023015"/>
    </source>
</evidence>
<keyword evidence="4" id="KW-0804">Transcription</keyword>
<dbReference type="Gene3D" id="1.10.357.10">
    <property type="entry name" value="Tetracycline Repressor, domain 2"/>
    <property type="match status" value="1"/>
</dbReference>
<keyword evidence="9" id="KW-1185">Reference proteome</keyword>
<evidence type="ECO:0000256" key="5">
    <source>
        <dbReference type="PROSITE-ProRule" id="PRU00335"/>
    </source>
</evidence>
<feature type="domain" description="HTH tetR-type" evidence="7">
    <location>
        <begin position="1"/>
        <end position="57"/>
    </location>
</feature>
<evidence type="ECO:0000313" key="9">
    <source>
        <dbReference type="Proteomes" id="UP000325161"/>
    </source>
</evidence>
<dbReference type="GO" id="GO:0003677">
    <property type="term" value="F:DNA binding"/>
    <property type="evidence" value="ECO:0007669"/>
    <property type="project" value="UniProtKB-UniRule"/>
</dbReference>
<feature type="region of interest" description="Disordered" evidence="6">
    <location>
        <begin position="240"/>
        <end position="301"/>
    </location>
</feature>
<evidence type="ECO:0000256" key="6">
    <source>
        <dbReference type="SAM" id="MobiDB-lite"/>
    </source>
</evidence>
<evidence type="ECO:0000259" key="7">
    <source>
        <dbReference type="PROSITE" id="PS50977"/>
    </source>
</evidence>
<evidence type="ECO:0000256" key="4">
    <source>
        <dbReference type="ARBA" id="ARBA00023163"/>
    </source>
</evidence>
<evidence type="ECO:0000256" key="3">
    <source>
        <dbReference type="ARBA" id="ARBA00023125"/>
    </source>
</evidence>
<evidence type="ECO:0000256" key="1">
    <source>
        <dbReference type="ARBA" id="ARBA00022491"/>
    </source>
</evidence>
<protein>
    <submittedName>
        <fullName evidence="8">TetR/AcrR family transcriptional regulator</fullName>
    </submittedName>
</protein>
<dbReference type="Pfam" id="PF00440">
    <property type="entry name" value="TetR_N"/>
    <property type="match status" value="1"/>
</dbReference>
<name>A0A5C0B4W2_9BURK</name>
<accession>A0A5C0B4W2</accession>
<dbReference type="SUPFAM" id="SSF46689">
    <property type="entry name" value="Homeodomain-like"/>
    <property type="match status" value="1"/>
</dbReference>
<gene>
    <name evidence="8" type="ORF">FXN63_03475</name>
</gene>
<dbReference type="PROSITE" id="PS01081">
    <property type="entry name" value="HTH_TETR_1"/>
    <property type="match status" value="1"/>
</dbReference>
<dbReference type="AlphaFoldDB" id="A0A5C0B4W2"/>
<feature type="region of interest" description="Disordered" evidence="6">
    <location>
        <begin position="186"/>
        <end position="212"/>
    </location>
</feature>
<keyword evidence="3 5" id="KW-0238">DNA-binding</keyword>